<dbReference type="RefSeq" id="XP_067515152.1">
    <property type="nucleotide sequence ID" value="XM_067659051.1"/>
</dbReference>
<proteinExistence type="predicted"/>
<dbReference type="EMBL" id="CH476734">
    <property type="protein sequence ID" value="EIE79756.1"/>
    <property type="molecule type" value="Genomic_DNA"/>
</dbReference>
<reference evidence="1 2" key="1">
    <citation type="journal article" date="2009" name="PLoS Genet.">
        <title>Genomic analysis of the basal lineage fungus Rhizopus oryzae reveals a whole-genome duplication.</title>
        <authorList>
            <person name="Ma L.-J."/>
            <person name="Ibrahim A.S."/>
            <person name="Skory C."/>
            <person name="Grabherr M.G."/>
            <person name="Burger G."/>
            <person name="Butler M."/>
            <person name="Elias M."/>
            <person name="Idnurm A."/>
            <person name="Lang B.F."/>
            <person name="Sone T."/>
            <person name="Abe A."/>
            <person name="Calvo S.E."/>
            <person name="Corrochano L.M."/>
            <person name="Engels R."/>
            <person name="Fu J."/>
            <person name="Hansberg W."/>
            <person name="Kim J.-M."/>
            <person name="Kodira C.D."/>
            <person name="Koehrsen M.J."/>
            <person name="Liu B."/>
            <person name="Miranda-Saavedra D."/>
            <person name="O'Leary S."/>
            <person name="Ortiz-Castellanos L."/>
            <person name="Poulter R."/>
            <person name="Rodriguez-Romero J."/>
            <person name="Ruiz-Herrera J."/>
            <person name="Shen Y.-Q."/>
            <person name="Zeng Q."/>
            <person name="Galagan J."/>
            <person name="Birren B.W."/>
            <person name="Cuomo C.A."/>
            <person name="Wickes B.L."/>
        </authorList>
    </citation>
    <scope>NUCLEOTIDE SEQUENCE [LARGE SCALE GENOMIC DNA]</scope>
    <source>
        <strain evidence="2">RA 99-880 / ATCC MYA-4621 / FGSC 9543 / NRRL 43880</strain>
    </source>
</reference>
<dbReference type="AlphaFoldDB" id="I1BU76"/>
<dbReference type="Proteomes" id="UP000009138">
    <property type="component" value="Unassembled WGS sequence"/>
</dbReference>
<gene>
    <name evidence="1" type="ORF">RO3G_04461</name>
</gene>
<dbReference type="GeneID" id="93611432"/>
<keyword evidence="2" id="KW-1185">Reference proteome</keyword>
<evidence type="ECO:0000313" key="1">
    <source>
        <dbReference type="EMBL" id="EIE79756.1"/>
    </source>
</evidence>
<sequence>MICHHLNHKRVTTTSFVFDLSTLLSSFVPMTIDVGSTAISGMVLFLATSPKSLVTISQPLGYRSLDLYSRCSRIFEVLLADFVE</sequence>
<dbReference type="VEuPathDB" id="FungiDB:RO3G_04461"/>
<name>I1BU76_RHIO9</name>
<organism evidence="1 2">
    <name type="scientific">Rhizopus delemar (strain RA 99-880 / ATCC MYA-4621 / FGSC 9543 / NRRL 43880)</name>
    <name type="common">Mucormycosis agent</name>
    <name type="synonym">Rhizopus arrhizus var. delemar</name>
    <dbReference type="NCBI Taxonomy" id="246409"/>
    <lineage>
        <taxon>Eukaryota</taxon>
        <taxon>Fungi</taxon>
        <taxon>Fungi incertae sedis</taxon>
        <taxon>Mucoromycota</taxon>
        <taxon>Mucoromycotina</taxon>
        <taxon>Mucoromycetes</taxon>
        <taxon>Mucorales</taxon>
        <taxon>Mucorineae</taxon>
        <taxon>Rhizopodaceae</taxon>
        <taxon>Rhizopus</taxon>
    </lineage>
</organism>
<dbReference type="InParanoid" id="I1BU76"/>
<protein>
    <submittedName>
        <fullName evidence="1">Uncharacterized protein</fullName>
    </submittedName>
</protein>
<accession>I1BU76</accession>
<evidence type="ECO:0000313" key="2">
    <source>
        <dbReference type="Proteomes" id="UP000009138"/>
    </source>
</evidence>